<proteinExistence type="predicted"/>
<gene>
    <name evidence="1" type="ORF">PHYPA_023067</name>
</gene>
<dbReference type="AlphaFoldDB" id="A0A2K1J0W3"/>
<dbReference type="Gramene" id="Pp3c18_13070V3.2">
    <property type="protein sequence ID" value="PAC:32981485.CDS.1"/>
    <property type="gene ID" value="Pp3c18_13070"/>
</dbReference>
<dbReference type="EMBL" id="ABEU02000018">
    <property type="protein sequence ID" value="PNR35168.1"/>
    <property type="molecule type" value="Genomic_DNA"/>
</dbReference>
<organism evidence="1">
    <name type="scientific">Physcomitrium patens</name>
    <name type="common">Spreading-leaved earth moss</name>
    <name type="synonym">Physcomitrella patens</name>
    <dbReference type="NCBI Taxonomy" id="3218"/>
    <lineage>
        <taxon>Eukaryota</taxon>
        <taxon>Viridiplantae</taxon>
        <taxon>Streptophyta</taxon>
        <taxon>Embryophyta</taxon>
        <taxon>Bryophyta</taxon>
        <taxon>Bryophytina</taxon>
        <taxon>Bryopsida</taxon>
        <taxon>Funariidae</taxon>
        <taxon>Funariales</taxon>
        <taxon>Funariaceae</taxon>
        <taxon>Physcomitrium</taxon>
    </lineage>
</organism>
<evidence type="ECO:0000313" key="2">
    <source>
        <dbReference type="EnsemblPlants" id="PAC:32981484.CDS.1"/>
    </source>
</evidence>
<evidence type="ECO:0000313" key="1">
    <source>
        <dbReference type="EMBL" id="PNR35168.1"/>
    </source>
</evidence>
<dbReference type="EnsemblPlants" id="Pp3c18_13070V3.2">
    <property type="protein sequence ID" value="PAC:32981485.CDS.1"/>
    <property type="gene ID" value="Pp3c18_13070"/>
</dbReference>
<sequence length="70" mass="7710">MNVLEEIHRSHDSICFPAAVDVECEVWIESELDEDVECCGTGELGCGTMERTSVKESMHVKGGVGVHKLF</sequence>
<name>A0A2K1J0W3_PHYPA</name>
<dbReference type="PaxDb" id="3218-PP1S3_523V6.1"/>
<dbReference type="Gramene" id="Pp3c18_13070V3.1">
    <property type="protein sequence ID" value="PAC:32981484.CDS.1"/>
    <property type="gene ID" value="Pp3c18_13070"/>
</dbReference>
<protein>
    <submittedName>
        <fullName evidence="1 2">Uncharacterized protein</fullName>
    </submittedName>
</protein>
<accession>A0A2K1J0W3</accession>
<dbReference type="InParanoid" id="A0A2K1J0W3"/>
<keyword evidence="3" id="KW-1185">Reference proteome</keyword>
<reference evidence="2" key="3">
    <citation type="submission" date="2020-12" db="UniProtKB">
        <authorList>
            <consortium name="EnsemblPlants"/>
        </authorList>
    </citation>
    <scope>IDENTIFICATION</scope>
</reference>
<dbReference type="EnsemblPlants" id="Pp3c18_13070V3.1">
    <property type="protein sequence ID" value="PAC:32981484.CDS.1"/>
    <property type="gene ID" value="Pp3c18_13070"/>
</dbReference>
<reference evidence="1 3" key="1">
    <citation type="journal article" date="2008" name="Science">
        <title>The Physcomitrella genome reveals evolutionary insights into the conquest of land by plants.</title>
        <authorList>
            <person name="Rensing S."/>
            <person name="Lang D."/>
            <person name="Zimmer A."/>
            <person name="Terry A."/>
            <person name="Salamov A."/>
            <person name="Shapiro H."/>
            <person name="Nishiyama T."/>
            <person name="Perroud P.-F."/>
            <person name="Lindquist E."/>
            <person name="Kamisugi Y."/>
            <person name="Tanahashi T."/>
            <person name="Sakakibara K."/>
            <person name="Fujita T."/>
            <person name="Oishi K."/>
            <person name="Shin-I T."/>
            <person name="Kuroki Y."/>
            <person name="Toyoda A."/>
            <person name="Suzuki Y."/>
            <person name="Hashimoto A."/>
            <person name="Yamaguchi K."/>
            <person name="Sugano A."/>
            <person name="Kohara Y."/>
            <person name="Fujiyama A."/>
            <person name="Anterola A."/>
            <person name="Aoki S."/>
            <person name="Ashton N."/>
            <person name="Barbazuk W.B."/>
            <person name="Barker E."/>
            <person name="Bennetzen J."/>
            <person name="Bezanilla M."/>
            <person name="Blankenship R."/>
            <person name="Cho S.H."/>
            <person name="Dutcher S."/>
            <person name="Estelle M."/>
            <person name="Fawcett J.A."/>
            <person name="Gundlach H."/>
            <person name="Hanada K."/>
            <person name="Heyl A."/>
            <person name="Hicks K.A."/>
            <person name="Hugh J."/>
            <person name="Lohr M."/>
            <person name="Mayer K."/>
            <person name="Melkozernov A."/>
            <person name="Murata T."/>
            <person name="Nelson D."/>
            <person name="Pils B."/>
            <person name="Prigge M."/>
            <person name="Reiss B."/>
            <person name="Renner T."/>
            <person name="Rombauts S."/>
            <person name="Rushton P."/>
            <person name="Sanderfoot A."/>
            <person name="Schween G."/>
            <person name="Shiu S.-H."/>
            <person name="Stueber K."/>
            <person name="Theodoulou F.L."/>
            <person name="Tu H."/>
            <person name="Van de Peer Y."/>
            <person name="Verrier P.J."/>
            <person name="Waters E."/>
            <person name="Wood A."/>
            <person name="Yang L."/>
            <person name="Cove D."/>
            <person name="Cuming A."/>
            <person name="Hasebe M."/>
            <person name="Lucas S."/>
            <person name="Mishler D.B."/>
            <person name="Reski R."/>
            <person name="Grigoriev I."/>
            <person name="Quatrano R.S."/>
            <person name="Boore J.L."/>
        </authorList>
    </citation>
    <scope>NUCLEOTIDE SEQUENCE [LARGE SCALE GENOMIC DNA]</scope>
    <source>
        <strain evidence="2 3">cv. Gransden 2004</strain>
    </source>
</reference>
<dbReference type="Proteomes" id="UP000006727">
    <property type="component" value="Chromosome 18"/>
</dbReference>
<evidence type="ECO:0000313" key="3">
    <source>
        <dbReference type="Proteomes" id="UP000006727"/>
    </source>
</evidence>
<reference evidence="1 3" key="2">
    <citation type="journal article" date="2018" name="Plant J.">
        <title>The Physcomitrella patens chromosome-scale assembly reveals moss genome structure and evolution.</title>
        <authorList>
            <person name="Lang D."/>
            <person name="Ullrich K.K."/>
            <person name="Murat F."/>
            <person name="Fuchs J."/>
            <person name="Jenkins J."/>
            <person name="Haas F.B."/>
            <person name="Piednoel M."/>
            <person name="Gundlach H."/>
            <person name="Van Bel M."/>
            <person name="Meyberg R."/>
            <person name="Vives C."/>
            <person name="Morata J."/>
            <person name="Symeonidi A."/>
            <person name="Hiss M."/>
            <person name="Muchero W."/>
            <person name="Kamisugi Y."/>
            <person name="Saleh O."/>
            <person name="Blanc G."/>
            <person name="Decker E.L."/>
            <person name="van Gessel N."/>
            <person name="Grimwood J."/>
            <person name="Hayes R.D."/>
            <person name="Graham S.W."/>
            <person name="Gunter L.E."/>
            <person name="McDaniel S.F."/>
            <person name="Hoernstein S.N.W."/>
            <person name="Larsson A."/>
            <person name="Li F.W."/>
            <person name="Perroud P.F."/>
            <person name="Phillips J."/>
            <person name="Ranjan P."/>
            <person name="Rokshar D.S."/>
            <person name="Rothfels C.J."/>
            <person name="Schneider L."/>
            <person name="Shu S."/>
            <person name="Stevenson D.W."/>
            <person name="Thummler F."/>
            <person name="Tillich M."/>
            <person name="Villarreal Aguilar J.C."/>
            <person name="Widiez T."/>
            <person name="Wong G.K."/>
            <person name="Wymore A."/>
            <person name="Zhang Y."/>
            <person name="Zimmer A.D."/>
            <person name="Quatrano R.S."/>
            <person name="Mayer K.F.X."/>
            <person name="Goodstein D."/>
            <person name="Casacuberta J.M."/>
            <person name="Vandepoele K."/>
            <person name="Reski R."/>
            <person name="Cuming A.C."/>
            <person name="Tuskan G.A."/>
            <person name="Maumus F."/>
            <person name="Salse J."/>
            <person name="Schmutz J."/>
            <person name="Rensing S.A."/>
        </authorList>
    </citation>
    <scope>NUCLEOTIDE SEQUENCE [LARGE SCALE GENOMIC DNA]</scope>
    <source>
        <strain evidence="2 3">cv. Gransden 2004</strain>
    </source>
</reference>